<dbReference type="PANTHER" id="PTHR30349">
    <property type="entry name" value="PHAGE INTEGRASE-RELATED"/>
    <property type="match status" value="1"/>
</dbReference>
<dbReference type="Pfam" id="PF00589">
    <property type="entry name" value="Phage_integrase"/>
    <property type="match status" value="1"/>
</dbReference>
<name>A0AA97CZD4_9ACTN</name>
<dbReference type="GO" id="GO:0003677">
    <property type="term" value="F:DNA binding"/>
    <property type="evidence" value="ECO:0007669"/>
    <property type="project" value="InterPro"/>
</dbReference>
<keyword evidence="2" id="KW-0229">DNA integration</keyword>
<evidence type="ECO:0000256" key="1">
    <source>
        <dbReference type="ARBA" id="ARBA00004496"/>
    </source>
</evidence>
<dbReference type="PANTHER" id="PTHR30349:SF77">
    <property type="entry name" value="TYROSINE RECOMBINASE XERC"/>
    <property type="match status" value="1"/>
</dbReference>
<dbReference type="InterPro" id="IPR011010">
    <property type="entry name" value="DNA_brk_join_enz"/>
</dbReference>
<dbReference type="InterPro" id="IPR013762">
    <property type="entry name" value="Integrase-like_cat_sf"/>
</dbReference>
<comment type="subcellular location">
    <subcellularLocation>
        <location evidence="1">Cytoplasm</location>
    </subcellularLocation>
</comment>
<dbReference type="InterPro" id="IPR050090">
    <property type="entry name" value="Tyrosine_recombinase_XerCD"/>
</dbReference>
<sequence length="345" mass="36507">MDIEVYKGFETEDLIAPAHVPAAVVRAAVADARSPVPAGVHRSVALAVARGSEKTARLRLERLARVVMSTGQVDSPEAAWAADWGELPSAAYESLDRSIGTTWGAASTRNAMRDSVRAVVRACRDTGLMTHDAATAALSALRPEQIGRDEEKQARGHLSTETVTAAFVAMATDESPTARRDAALIALLVGAGLRREEAAALDLADLDAARETLVVTGKGAVVRSVPLAPGVRRAVSAWLDMRGEDDGPLLTPMSKTVPRVAETGRRLSVNAVAAAVKRRFAGEDEAVRPHDLRRTFVGDLLDAGADLSSVSKIVGHTSPSTTAGYDRRGIEARRAAVERLSVPFV</sequence>
<dbReference type="Gene3D" id="1.10.443.10">
    <property type="entry name" value="Intergrase catalytic core"/>
    <property type="match status" value="1"/>
</dbReference>
<dbReference type="EMBL" id="CP128986">
    <property type="protein sequence ID" value="WOC14327.1"/>
    <property type="molecule type" value="Genomic_DNA"/>
</dbReference>
<dbReference type="AlphaFoldDB" id="A0AA97CZD4"/>
<evidence type="ECO:0000313" key="5">
    <source>
        <dbReference type="EMBL" id="WOC14327.1"/>
    </source>
</evidence>
<dbReference type="SUPFAM" id="SSF56349">
    <property type="entry name" value="DNA breaking-rejoining enzymes"/>
    <property type="match status" value="1"/>
</dbReference>
<reference evidence="5" key="1">
    <citation type="submission" date="2023-06" db="EMBL/GenBank/DDBJ databases">
        <title>Gordonia sp. nov. and Pseudochrobactrum sp. nov., two species isolated from the burying beetle Nicrophorus vespilloides.</title>
        <authorList>
            <person name="Poehlein A."/>
            <person name="Guzman J."/>
            <person name="Daniel R."/>
            <person name="Vilcinskas A."/>
        </authorList>
    </citation>
    <scope>NUCLEOTIDE SEQUENCE</scope>
    <source>
        <strain evidence="5">MP11Mi</strain>
    </source>
</reference>
<feature type="domain" description="Tyr recombinase" evidence="4">
    <location>
        <begin position="153"/>
        <end position="338"/>
    </location>
</feature>
<evidence type="ECO:0000256" key="2">
    <source>
        <dbReference type="ARBA" id="ARBA00022908"/>
    </source>
</evidence>
<accession>A0AA97CZD4</accession>
<dbReference type="InterPro" id="IPR002104">
    <property type="entry name" value="Integrase_catalytic"/>
</dbReference>
<dbReference type="GO" id="GO:0006310">
    <property type="term" value="P:DNA recombination"/>
    <property type="evidence" value="ECO:0007669"/>
    <property type="project" value="UniProtKB-KW"/>
</dbReference>
<dbReference type="GO" id="GO:0005737">
    <property type="term" value="C:cytoplasm"/>
    <property type="evidence" value="ECO:0007669"/>
    <property type="project" value="UniProtKB-SubCell"/>
</dbReference>
<protein>
    <submittedName>
        <fullName evidence="5">Tyrosine recombinase XerC</fullName>
    </submittedName>
</protein>
<dbReference type="CDD" id="cd00397">
    <property type="entry name" value="DNA_BRE_C"/>
    <property type="match status" value="1"/>
</dbReference>
<evidence type="ECO:0000256" key="3">
    <source>
        <dbReference type="ARBA" id="ARBA00023172"/>
    </source>
</evidence>
<gene>
    <name evidence="5" type="primary">xerC_6</name>
    <name evidence="5" type="ORF">MP11Mi_34420</name>
</gene>
<organism evidence="5">
    <name type="scientific">Gordonia sp. MP11Mi</name>
    <dbReference type="NCBI Taxonomy" id="3022769"/>
    <lineage>
        <taxon>Bacteria</taxon>
        <taxon>Bacillati</taxon>
        <taxon>Actinomycetota</taxon>
        <taxon>Actinomycetes</taxon>
        <taxon>Mycobacteriales</taxon>
        <taxon>Gordoniaceae</taxon>
        <taxon>Gordonia</taxon>
    </lineage>
</organism>
<evidence type="ECO:0000259" key="4">
    <source>
        <dbReference type="PROSITE" id="PS51898"/>
    </source>
</evidence>
<dbReference type="PROSITE" id="PS51898">
    <property type="entry name" value="TYR_RECOMBINASE"/>
    <property type="match status" value="1"/>
</dbReference>
<keyword evidence="3" id="KW-0233">DNA recombination</keyword>
<dbReference type="RefSeq" id="WP_420040078.1">
    <property type="nucleotide sequence ID" value="NZ_CP128986.1"/>
</dbReference>
<dbReference type="GO" id="GO:0015074">
    <property type="term" value="P:DNA integration"/>
    <property type="evidence" value="ECO:0007669"/>
    <property type="project" value="UniProtKB-KW"/>
</dbReference>
<proteinExistence type="predicted"/>